<reference evidence="1" key="1">
    <citation type="submission" date="2020-11" db="EMBL/GenBank/DDBJ databases">
        <authorList>
            <consortium name="DOE Joint Genome Institute"/>
            <person name="Ahrendt S."/>
            <person name="Riley R."/>
            <person name="Andreopoulos W."/>
            <person name="Labutti K."/>
            <person name="Pangilinan J."/>
            <person name="Ruiz-Duenas F.J."/>
            <person name="Barrasa J.M."/>
            <person name="Sanchez-Garcia M."/>
            <person name="Camarero S."/>
            <person name="Miyauchi S."/>
            <person name="Serrano A."/>
            <person name="Linde D."/>
            <person name="Babiker R."/>
            <person name="Drula E."/>
            <person name="Ayuso-Fernandez I."/>
            <person name="Pacheco R."/>
            <person name="Padilla G."/>
            <person name="Ferreira P."/>
            <person name="Barriuso J."/>
            <person name="Kellner H."/>
            <person name="Castanera R."/>
            <person name="Alfaro M."/>
            <person name="Ramirez L."/>
            <person name="Pisabarro A.G."/>
            <person name="Kuo A."/>
            <person name="Tritt A."/>
            <person name="Lipzen A."/>
            <person name="He G."/>
            <person name="Yan M."/>
            <person name="Ng V."/>
            <person name="Cullen D."/>
            <person name="Martin F."/>
            <person name="Rosso M.-N."/>
            <person name="Henrissat B."/>
            <person name="Hibbett D."/>
            <person name="Martinez A.T."/>
            <person name="Grigoriev I.V."/>
        </authorList>
    </citation>
    <scope>NUCLEOTIDE SEQUENCE</scope>
    <source>
        <strain evidence="1">CIRM-BRFM 674</strain>
    </source>
</reference>
<evidence type="ECO:0000313" key="2">
    <source>
        <dbReference type="Proteomes" id="UP000807469"/>
    </source>
</evidence>
<organism evidence="1 2">
    <name type="scientific">Pholiota conissans</name>
    <dbReference type="NCBI Taxonomy" id="109636"/>
    <lineage>
        <taxon>Eukaryota</taxon>
        <taxon>Fungi</taxon>
        <taxon>Dikarya</taxon>
        <taxon>Basidiomycota</taxon>
        <taxon>Agaricomycotina</taxon>
        <taxon>Agaricomycetes</taxon>
        <taxon>Agaricomycetidae</taxon>
        <taxon>Agaricales</taxon>
        <taxon>Agaricineae</taxon>
        <taxon>Strophariaceae</taxon>
        <taxon>Pholiota</taxon>
    </lineage>
</organism>
<comment type="caution">
    <text evidence="1">The sequence shown here is derived from an EMBL/GenBank/DDBJ whole genome shotgun (WGS) entry which is preliminary data.</text>
</comment>
<accession>A0A9P5YX72</accession>
<dbReference type="EMBL" id="MU155271">
    <property type="protein sequence ID" value="KAF9477109.1"/>
    <property type="molecule type" value="Genomic_DNA"/>
</dbReference>
<gene>
    <name evidence="1" type="ORF">BDN70DRAFT_881532</name>
</gene>
<evidence type="ECO:0000313" key="1">
    <source>
        <dbReference type="EMBL" id="KAF9477109.1"/>
    </source>
</evidence>
<keyword evidence="2" id="KW-1185">Reference proteome</keyword>
<name>A0A9P5YX72_9AGAR</name>
<protein>
    <submittedName>
        <fullName evidence="1">Uncharacterized protein</fullName>
    </submittedName>
</protein>
<sequence>MSSDSDTLATTRLALWLQTRFSELYESVPPPEEADFKALFYTTFDDNAWIYFNHEKMNEDKYLDRFNNWNIAVTRAEMDWKELIDASTSDSGSNNESGIISGFFVVHRYMKFRIRASAAERLSCNTFSAKIEVKPNASPASDGSRLRITELVITTVDRAAPIHFPGIPPHATELHRTS</sequence>
<dbReference type="AlphaFoldDB" id="A0A9P5YX72"/>
<proteinExistence type="predicted"/>
<dbReference type="Proteomes" id="UP000807469">
    <property type="component" value="Unassembled WGS sequence"/>
</dbReference>
<dbReference type="OrthoDB" id="3197409at2759"/>